<dbReference type="InParanoid" id="A0A7R8YS51"/>
<sequence>MKAKASKSKFPPSTRKALGKYLPSALKSEREYSPGTLGSQGDELSSSACHEGFDGKDEAASGSSTDGDGSLLEAEIMWPRAGLLFFKLPKMPRIARKGVKTKLELQE</sequence>
<accession>A0A7R8YS51</accession>
<keyword evidence="3" id="KW-1185">Reference proteome</keyword>
<evidence type="ECO:0000256" key="1">
    <source>
        <dbReference type="SAM" id="MobiDB-lite"/>
    </source>
</evidence>
<feature type="compositionally biased region" description="Polar residues" evidence="1">
    <location>
        <begin position="36"/>
        <end position="48"/>
    </location>
</feature>
<dbReference type="Proteomes" id="UP000594454">
    <property type="component" value="Chromosome 2"/>
</dbReference>
<protein>
    <submittedName>
        <fullName evidence="2">Uncharacterized protein</fullName>
    </submittedName>
</protein>
<dbReference type="AlphaFoldDB" id="A0A7R8YS51"/>
<name>A0A7R8YS51_HERIL</name>
<reference evidence="2 3" key="1">
    <citation type="submission" date="2020-11" db="EMBL/GenBank/DDBJ databases">
        <authorList>
            <person name="Wallbank WR R."/>
            <person name="Pardo Diaz C."/>
            <person name="Kozak K."/>
            <person name="Martin S."/>
            <person name="Jiggins C."/>
            <person name="Moest M."/>
            <person name="Warren A I."/>
            <person name="Generalovic N T."/>
            <person name="Byers J.R.P. K."/>
            <person name="Montejo-Kovacevich G."/>
            <person name="Yen C E."/>
        </authorList>
    </citation>
    <scope>NUCLEOTIDE SEQUENCE [LARGE SCALE GENOMIC DNA]</scope>
</reference>
<dbReference type="EMBL" id="LR899010">
    <property type="protein sequence ID" value="CAD7082200.1"/>
    <property type="molecule type" value="Genomic_DNA"/>
</dbReference>
<evidence type="ECO:0000313" key="3">
    <source>
        <dbReference type="Proteomes" id="UP000594454"/>
    </source>
</evidence>
<gene>
    <name evidence="2" type="ORF">HERILL_LOCUS5253</name>
</gene>
<feature type="compositionally biased region" description="Low complexity" evidence="1">
    <location>
        <begin position="60"/>
        <end position="70"/>
    </location>
</feature>
<organism evidence="2 3">
    <name type="scientific">Hermetia illucens</name>
    <name type="common">Black soldier fly</name>
    <dbReference type="NCBI Taxonomy" id="343691"/>
    <lineage>
        <taxon>Eukaryota</taxon>
        <taxon>Metazoa</taxon>
        <taxon>Ecdysozoa</taxon>
        <taxon>Arthropoda</taxon>
        <taxon>Hexapoda</taxon>
        <taxon>Insecta</taxon>
        <taxon>Pterygota</taxon>
        <taxon>Neoptera</taxon>
        <taxon>Endopterygota</taxon>
        <taxon>Diptera</taxon>
        <taxon>Brachycera</taxon>
        <taxon>Stratiomyomorpha</taxon>
        <taxon>Stratiomyidae</taxon>
        <taxon>Hermetiinae</taxon>
        <taxon>Hermetia</taxon>
    </lineage>
</organism>
<evidence type="ECO:0000313" key="2">
    <source>
        <dbReference type="EMBL" id="CAD7082200.1"/>
    </source>
</evidence>
<proteinExistence type="predicted"/>
<feature type="region of interest" description="Disordered" evidence="1">
    <location>
        <begin position="1"/>
        <end position="70"/>
    </location>
</feature>